<comment type="similarity">
    <text evidence="3">Belongs to the glycosyltransferase 23 family.</text>
</comment>
<evidence type="ECO:0000313" key="6">
    <source>
        <dbReference type="RefSeq" id="XP_014665116.1"/>
    </source>
</evidence>
<dbReference type="Proteomes" id="UP000695022">
    <property type="component" value="Unplaced"/>
</dbReference>
<protein>
    <submittedName>
        <fullName evidence="6">LOW QUALITY PROTEIN: alpha-(1,6)-fucosyltransferase-like</fullName>
    </submittedName>
</protein>
<dbReference type="CDD" id="cd11300">
    <property type="entry name" value="Fut8_like"/>
    <property type="match status" value="1"/>
</dbReference>
<dbReference type="Gene3D" id="3.40.50.11350">
    <property type="match status" value="1"/>
</dbReference>
<keyword evidence="1 3" id="KW-0328">Glycosyltransferase</keyword>
<evidence type="ECO:0000259" key="4">
    <source>
        <dbReference type="PROSITE" id="PS51659"/>
    </source>
</evidence>
<name>A0ABM1DYU5_PRICU</name>
<keyword evidence="5" id="KW-1185">Reference proteome</keyword>
<dbReference type="RefSeq" id="XP_014665116.1">
    <property type="nucleotide sequence ID" value="XM_014809630.1"/>
</dbReference>
<dbReference type="GeneID" id="106807318"/>
<feature type="non-terminal residue" evidence="6">
    <location>
        <position position="1"/>
    </location>
</feature>
<evidence type="ECO:0000256" key="1">
    <source>
        <dbReference type="ARBA" id="ARBA00022676"/>
    </source>
</evidence>
<accession>A0ABM1DYU5</accession>
<evidence type="ECO:0000256" key="3">
    <source>
        <dbReference type="PROSITE-ProRule" id="PRU00992"/>
    </source>
</evidence>
<sequence>VVLWTPGRRHARIGVLNQDVRLSRDAEGSGERREAELASLSDVIQKRLHASQNPPDCRSARKLRCDLDKRCGFACQFHHVVYCLLVAYANQRTLVLDSSNWSYSKRGWESVLLPVSERCTVNDVTQLVPWADAVGRLDDVDTVDLPMIDVIEPRPDYLPEAVPADMARRLARTHSHPSAWWVGQLADYLFKLQPELATEMRKVEAELDFASPVVGVHVRRTDKVIKEALAYDTETYVEEVRRYDARRLHTLPTADNAPSKIYLATDDPEVLSSAKKKYAEYRLLATSEVTASAGLDMRYTDASLRGVIRDVYFLSRTDYLVCHDVISRVQAGLRTAQC</sequence>
<gene>
    <name evidence="6" type="primary">LOC106807318</name>
</gene>
<dbReference type="PROSITE" id="PS51659">
    <property type="entry name" value="GT23"/>
    <property type="match status" value="1"/>
</dbReference>
<evidence type="ECO:0000313" key="5">
    <source>
        <dbReference type="Proteomes" id="UP000695022"/>
    </source>
</evidence>
<feature type="region of interest" description="Important for donor substrate binding" evidence="3">
    <location>
        <begin position="219"/>
        <end position="220"/>
    </location>
</feature>
<feature type="domain" description="GT23" evidence="4">
    <location>
        <begin position="59"/>
        <end position="338"/>
    </location>
</feature>
<evidence type="ECO:0000256" key="2">
    <source>
        <dbReference type="ARBA" id="ARBA00022679"/>
    </source>
</evidence>
<proteinExistence type="inferred from homology"/>
<dbReference type="InterPro" id="IPR045573">
    <property type="entry name" value="Fut8_N_cat"/>
</dbReference>
<dbReference type="PANTHER" id="PTHR13132">
    <property type="entry name" value="ALPHA- 1,6 -FUCOSYLTRANSFERASE"/>
    <property type="match status" value="1"/>
</dbReference>
<keyword evidence="2 3" id="KW-0808">Transferase</keyword>
<dbReference type="Pfam" id="PF19745">
    <property type="entry name" value="FUT8_N_cat"/>
    <property type="match status" value="1"/>
</dbReference>
<dbReference type="InterPro" id="IPR027350">
    <property type="entry name" value="GT23_dom"/>
</dbReference>
<dbReference type="PANTHER" id="PTHR13132:SF29">
    <property type="entry name" value="ALPHA-(1,6)-FUCOSYLTRANSFERASE"/>
    <property type="match status" value="1"/>
</dbReference>
<organism evidence="5 6">
    <name type="scientific">Priapulus caudatus</name>
    <name type="common">Priapulid worm</name>
    <dbReference type="NCBI Taxonomy" id="37621"/>
    <lineage>
        <taxon>Eukaryota</taxon>
        <taxon>Metazoa</taxon>
        <taxon>Ecdysozoa</taxon>
        <taxon>Scalidophora</taxon>
        <taxon>Priapulida</taxon>
        <taxon>Priapulimorpha</taxon>
        <taxon>Priapulimorphida</taxon>
        <taxon>Priapulidae</taxon>
        <taxon>Priapulus</taxon>
    </lineage>
</organism>
<reference evidence="6" key="1">
    <citation type="submission" date="2025-08" db="UniProtKB">
        <authorList>
            <consortium name="RefSeq"/>
        </authorList>
    </citation>
    <scope>IDENTIFICATION</scope>
</reference>